<feature type="region of interest" description="Disordered" evidence="1">
    <location>
        <begin position="1"/>
        <end position="45"/>
    </location>
</feature>
<gene>
    <name evidence="3" type="ORF">N657DRAFT_618563</name>
</gene>
<dbReference type="InterPro" id="IPR037191">
    <property type="entry name" value="VPS9_dom_sf"/>
</dbReference>
<feature type="region of interest" description="Disordered" evidence="1">
    <location>
        <begin position="703"/>
        <end position="725"/>
    </location>
</feature>
<dbReference type="GO" id="GO:0016192">
    <property type="term" value="P:vesicle-mediated transport"/>
    <property type="evidence" value="ECO:0007669"/>
    <property type="project" value="InterPro"/>
</dbReference>
<feature type="region of interest" description="Disordered" evidence="1">
    <location>
        <begin position="551"/>
        <end position="652"/>
    </location>
</feature>
<dbReference type="Proteomes" id="UP001302602">
    <property type="component" value="Unassembled WGS sequence"/>
</dbReference>
<dbReference type="GeneID" id="87827319"/>
<dbReference type="InterPro" id="IPR045046">
    <property type="entry name" value="Vps9-like"/>
</dbReference>
<feature type="domain" description="VPS9" evidence="2">
    <location>
        <begin position="237"/>
        <end position="393"/>
    </location>
</feature>
<proteinExistence type="predicted"/>
<sequence length="795" mass="85068">MASHSNPLRSVRSFQVERSTSPEPTIRPKRASTIENGPPPARMSALRTASGTAVRQGTEDHVPDTFVSSRISEEIIEPPRASVDLDDLPIELISLTDRFIDSLSAKVHPSPPNINKLSRMFQEFYATASTHIQTHVDALATRQRREDAPSLSTRASAANLLRGKAASLSTKDKAKSKTALVKRDSEQQLLTPEEYAARKKARRALEQKKSLLEEAVERRLCEGVYNKIYRHRSTQDEAQDAKLRSKTAALSVVGIGPVDLGVELGTVDNAPEAAATEKQEEVKAWLEPARKELVLMSQSRYPLGKLNHLKAAHKSIIDTLSHFHPSSSADELMPMLIYTLITLPPENLNAISDVNFIQRFRWEQKLFGEAAYCLTNLEATISFLETVDLSTLRADETPTGPLKGSDSSPNPKGDTFPPAFSPMSPGPATLSPDPSTDTASSRLNAGLKQSPASPSPAGLRATANAQLRGPRRLSDLVRNTPTPAQALNAASDAVINTADQGLKTIGTSLGDSYKFLLGKLRERAPDVFLTKEEDGSGGQVIVPKTLDDARKLIGTPPPLGGLDDEPPASSTHLPGLSLRSPSPEEEPEQRPPLFSFISTTTRKVSRDHSADSARSASSSSRRGGGGGEEAQQRKGSENSVGGSERASATQVTATGASLVISTPPIMDSVRNLGNSLNPMARLSAGIGGLRGFGRSSAAAAAAAGAGSGRAPTPPAKDRDGTGRTVTGVDGGDLAAAFPDLAVVLPPREHPKISPPNQRFMELQNAADLKLGEVFELLREYKRLAGALREMDAFKE</sequence>
<dbReference type="GO" id="GO:0005085">
    <property type="term" value="F:guanyl-nucleotide exchange factor activity"/>
    <property type="evidence" value="ECO:0007669"/>
    <property type="project" value="InterPro"/>
</dbReference>
<dbReference type="GO" id="GO:0030139">
    <property type="term" value="C:endocytic vesicle"/>
    <property type="evidence" value="ECO:0007669"/>
    <property type="project" value="TreeGrafter"/>
</dbReference>
<dbReference type="GO" id="GO:0031267">
    <property type="term" value="F:small GTPase binding"/>
    <property type="evidence" value="ECO:0007669"/>
    <property type="project" value="TreeGrafter"/>
</dbReference>
<organism evidence="3 4">
    <name type="scientific">Parathielavia appendiculata</name>
    <dbReference type="NCBI Taxonomy" id="2587402"/>
    <lineage>
        <taxon>Eukaryota</taxon>
        <taxon>Fungi</taxon>
        <taxon>Dikarya</taxon>
        <taxon>Ascomycota</taxon>
        <taxon>Pezizomycotina</taxon>
        <taxon>Sordariomycetes</taxon>
        <taxon>Sordariomycetidae</taxon>
        <taxon>Sordariales</taxon>
        <taxon>Chaetomiaceae</taxon>
        <taxon>Parathielavia</taxon>
    </lineage>
</organism>
<reference evidence="3" key="2">
    <citation type="submission" date="2023-05" db="EMBL/GenBank/DDBJ databases">
        <authorList>
            <consortium name="Lawrence Berkeley National Laboratory"/>
            <person name="Steindorff A."/>
            <person name="Hensen N."/>
            <person name="Bonometti L."/>
            <person name="Westerberg I."/>
            <person name="Brannstrom I.O."/>
            <person name="Guillou S."/>
            <person name="Cros-Aarteil S."/>
            <person name="Calhoun S."/>
            <person name="Haridas S."/>
            <person name="Kuo A."/>
            <person name="Mondo S."/>
            <person name="Pangilinan J."/>
            <person name="Riley R."/>
            <person name="Labutti K."/>
            <person name="Andreopoulos B."/>
            <person name="Lipzen A."/>
            <person name="Chen C."/>
            <person name="Yanf M."/>
            <person name="Daum C."/>
            <person name="Ng V."/>
            <person name="Clum A."/>
            <person name="Ohm R."/>
            <person name="Martin F."/>
            <person name="Silar P."/>
            <person name="Natvig D."/>
            <person name="Lalanne C."/>
            <person name="Gautier V."/>
            <person name="Ament-Velasquez S.L."/>
            <person name="Kruys A."/>
            <person name="Hutchinson M.I."/>
            <person name="Powell A.J."/>
            <person name="Barry K."/>
            <person name="Miller A.N."/>
            <person name="Grigoriev I.V."/>
            <person name="Debuchy R."/>
            <person name="Gladieux P."/>
            <person name="Thoren M.H."/>
            <person name="Johannesson H."/>
        </authorList>
    </citation>
    <scope>NUCLEOTIDE SEQUENCE</scope>
    <source>
        <strain evidence="3">CBS 731.68</strain>
    </source>
</reference>
<evidence type="ECO:0000313" key="4">
    <source>
        <dbReference type="Proteomes" id="UP001302602"/>
    </source>
</evidence>
<dbReference type="SMART" id="SM00167">
    <property type="entry name" value="VPS9"/>
    <property type="match status" value="1"/>
</dbReference>
<dbReference type="GO" id="GO:0005829">
    <property type="term" value="C:cytosol"/>
    <property type="evidence" value="ECO:0007669"/>
    <property type="project" value="TreeGrafter"/>
</dbReference>
<evidence type="ECO:0000313" key="3">
    <source>
        <dbReference type="EMBL" id="KAK4123632.1"/>
    </source>
</evidence>
<comment type="caution">
    <text evidence="3">The sequence shown here is derived from an EMBL/GenBank/DDBJ whole genome shotgun (WGS) entry which is preliminary data.</text>
</comment>
<dbReference type="SUPFAM" id="SSF109993">
    <property type="entry name" value="VPS9 domain"/>
    <property type="match status" value="1"/>
</dbReference>
<feature type="compositionally biased region" description="Polar residues" evidence="1">
    <location>
        <begin position="432"/>
        <end position="443"/>
    </location>
</feature>
<dbReference type="AlphaFoldDB" id="A0AAN6TZI5"/>
<dbReference type="InterPro" id="IPR003123">
    <property type="entry name" value="VPS9"/>
</dbReference>
<protein>
    <recommendedName>
        <fullName evidence="2">VPS9 domain-containing protein</fullName>
    </recommendedName>
</protein>
<dbReference type="PANTHER" id="PTHR23101">
    <property type="entry name" value="RAB GDP/GTP EXCHANGE FACTOR"/>
    <property type="match status" value="1"/>
</dbReference>
<name>A0AAN6TZI5_9PEZI</name>
<dbReference type="EMBL" id="MU853228">
    <property type="protein sequence ID" value="KAK4123632.1"/>
    <property type="molecule type" value="Genomic_DNA"/>
</dbReference>
<evidence type="ECO:0000259" key="2">
    <source>
        <dbReference type="PROSITE" id="PS51205"/>
    </source>
</evidence>
<accession>A0AAN6TZI5</accession>
<evidence type="ECO:0000256" key="1">
    <source>
        <dbReference type="SAM" id="MobiDB-lite"/>
    </source>
</evidence>
<feature type="compositionally biased region" description="Low complexity" evidence="1">
    <location>
        <begin position="612"/>
        <end position="621"/>
    </location>
</feature>
<dbReference type="PANTHER" id="PTHR23101:SF97">
    <property type="entry name" value="DOMAIN PROTEIN, PUTATIVE (AFU_ORTHOLOGUE AFUA_2G10890)-RELATED"/>
    <property type="match status" value="1"/>
</dbReference>
<feature type="region of interest" description="Disordered" evidence="1">
    <location>
        <begin position="394"/>
        <end position="460"/>
    </location>
</feature>
<feature type="compositionally biased region" description="Polar residues" evidence="1">
    <location>
        <begin position="637"/>
        <end position="652"/>
    </location>
</feature>
<dbReference type="RefSeq" id="XP_062647403.1">
    <property type="nucleotide sequence ID" value="XM_062790549.1"/>
</dbReference>
<keyword evidence="4" id="KW-1185">Reference proteome</keyword>
<feature type="compositionally biased region" description="Polar residues" evidence="1">
    <location>
        <begin position="1"/>
        <end position="23"/>
    </location>
</feature>
<dbReference type="Gene3D" id="1.20.1050.80">
    <property type="entry name" value="VPS9 domain"/>
    <property type="match status" value="1"/>
</dbReference>
<reference evidence="3" key="1">
    <citation type="journal article" date="2023" name="Mol. Phylogenet. Evol.">
        <title>Genome-scale phylogeny and comparative genomics of the fungal order Sordariales.</title>
        <authorList>
            <person name="Hensen N."/>
            <person name="Bonometti L."/>
            <person name="Westerberg I."/>
            <person name="Brannstrom I.O."/>
            <person name="Guillou S."/>
            <person name="Cros-Aarteil S."/>
            <person name="Calhoun S."/>
            <person name="Haridas S."/>
            <person name="Kuo A."/>
            <person name="Mondo S."/>
            <person name="Pangilinan J."/>
            <person name="Riley R."/>
            <person name="LaButti K."/>
            <person name="Andreopoulos B."/>
            <person name="Lipzen A."/>
            <person name="Chen C."/>
            <person name="Yan M."/>
            <person name="Daum C."/>
            <person name="Ng V."/>
            <person name="Clum A."/>
            <person name="Steindorff A."/>
            <person name="Ohm R.A."/>
            <person name="Martin F."/>
            <person name="Silar P."/>
            <person name="Natvig D.O."/>
            <person name="Lalanne C."/>
            <person name="Gautier V."/>
            <person name="Ament-Velasquez S.L."/>
            <person name="Kruys A."/>
            <person name="Hutchinson M.I."/>
            <person name="Powell A.J."/>
            <person name="Barry K."/>
            <person name="Miller A.N."/>
            <person name="Grigoriev I.V."/>
            <person name="Debuchy R."/>
            <person name="Gladieux P."/>
            <person name="Hiltunen Thoren M."/>
            <person name="Johannesson H."/>
        </authorList>
    </citation>
    <scope>NUCLEOTIDE SEQUENCE</scope>
    <source>
        <strain evidence="3">CBS 731.68</strain>
    </source>
</reference>
<dbReference type="PROSITE" id="PS51205">
    <property type="entry name" value="VPS9"/>
    <property type="match status" value="1"/>
</dbReference>
<dbReference type="Pfam" id="PF02204">
    <property type="entry name" value="VPS9"/>
    <property type="match status" value="1"/>
</dbReference>